<dbReference type="AlphaFoldDB" id="A0A8J7QM14"/>
<feature type="transmembrane region" description="Helical" evidence="2">
    <location>
        <begin position="42"/>
        <end position="63"/>
    </location>
</feature>
<feature type="region of interest" description="Disordered" evidence="1">
    <location>
        <begin position="71"/>
        <end position="96"/>
    </location>
</feature>
<evidence type="ECO:0000256" key="2">
    <source>
        <dbReference type="SAM" id="Phobius"/>
    </source>
</evidence>
<dbReference type="Proteomes" id="UP000664417">
    <property type="component" value="Unassembled WGS sequence"/>
</dbReference>
<dbReference type="RefSeq" id="WP_207860410.1">
    <property type="nucleotide sequence ID" value="NZ_JAFREP010000017.1"/>
</dbReference>
<comment type="caution">
    <text evidence="3">The sequence shown here is derived from an EMBL/GenBank/DDBJ whole genome shotgun (WGS) entry which is preliminary data.</text>
</comment>
<dbReference type="EMBL" id="JAFREP010000017">
    <property type="protein sequence ID" value="MBO1320455.1"/>
    <property type="molecule type" value="Genomic_DNA"/>
</dbReference>
<evidence type="ECO:0000256" key="1">
    <source>
        <dbReference type="SAM" id="MobiDB-lite"/>
    </source>
</evidence>
<name>A0A8J7QM14_9BACT</name>
<reference evidence="3" key="1">
    <citation type="submission" date="2021-03" db="EMBL/GenBank/DDBJ databases">
        <authorList>
            <person name="Wang G."/>
        </authorList>
    </citation>
    <scope>NUCLEOTIDE SEQUENCE</scope>
    <source>
        <strain evidence="3">KCTC 12899</strain>
    </source>
</reference>
<keyword evidence="2" id="KW-0472">Membrane</keyword>
<keyword evidence="4" id="KW-1185">Reference proteome</keyword>
<protein>
    <submittedName>
        <fullName evidence="3">Uncharacterized protein</fullName>
    </submittedName>
</protein>
<gene>
    <name evidence="3" type="ORF">J3U88_18410</name>
</gene>
<evidence type="ECO:0000313" key="4">
    <source>
        <dbReference type="Proteomes" id="UP000664417"/>
    </source>
</evidence>
<accession>A0A8J7QM14</accession>
<keyword evidence="2" id="KW-0812">Transmembrane</keyword>
<proteinExistence type="predicted"/>
<organism evidence="3 4">
    <name type="scientific">Acanthopleuribacter pedis</name>
    <dbReference type="NCBI Taxonomy" id="442870"/>
    <lineage>
        <taxon>Bacteria</taxon>
        <taxon>Pseudomonadati</taxon>
        <taxon>Acidobacteriota</taxon>
        <taxon>Holophagae</taxon>
        <taxon>Acanthopleuribacterales</taxon>
        <taxon>Acanthopleuribacteraceae</taxon>
        <taxon>Acanthopleuribacter</taxon>
    </lineage>
</organism>
<keyword evidence="2" id="KW-1133">Transmembrane helix</keyword>
<evidence type="ECO:0000313" key="3">
    <source>
        <dbReference type="EMBL" id="MBO1320455.1"/>
    </source>
</evidence>
<sequence>MKRFEKTIDTLVEGLETGDVHLNDPGEHRPIVSNKVLGVHWITWPITLGLLLFAGIVYGYDLILPTAHQSQDRQQHVDQPASEPHSPQEEGLTSDVPKHRASENVFSIQFDQRHLEKLRVHPLWDQATAPSDAYLPESPGRTGLNELSKIDLDQLLTKPPSTLNVGEKSILNTTIQIIRYHQNGNEQTMQGKAFWVEKPTGGSVFRVEFSDGERTPQKMD</sequence>